<protein>
    <submittedName>
        <fullName evidence="1">Uncharacterized protein</fullName>
    </submittedName>
</protein>
<dbReference type="EMBL" id="BJNT01000030">
    <property type="protein sequence ID" value="GEC87573.1"/>
    <property type="molecule type" value="Genomic_DNA"/>
</dbReference>
<dbReference type="AlphaFoldDB" id="A0A4Y4C8U7"/>
<proteinExistence type="predicted"/>
<accession>A0A4Y4C8U7</accession>
<reference evidence="1 2" key="1">
    <citation type="submission" date="2019-06" db="EMBL/GenBank/DDBJ databases">
        <title>Whole genome shotgun sequence of Corynebacterium variabile NBRC 15286.</title>
        <authorList>
            <person name="Hosoyama A."/>
            <person name="Uohara A."/>
            <person name="Ohji S."/>
            <person name="Ichikawa N."/>
        </authorList>
    </citation>
    <scope>NUCLEOTIDE SEQUENCE [LARGE SCALE GENOMIC DNA]</scope>
    <source>
        <strain evidence="1 2">NBRC 15286</strain>
    </source>
</reference>
<sequence length="64" mass="6984">MDHQTTADLFTAARDALAALTVHLDTLPDTPELDGRAVEAGYRVEGAVAELNAAELWLTRAERY</sequence>
<name>A0A4Y4C8U7_9CORY</name>
<evidence type="ECO:0000313" key="1">
    <source>
        <dbReference type="EMBL" id="GEC87573.1"/>
    </source>
</evidence>
<dbReference type="GeneID" id="82888960"/>
<evidence type="ECO:0000313" key="2">
    <source>
        <dbReference type="Proteomes" id="UP000319986"/>
    </source>
</evidence>
<comment type="caution">
    <text evidence="1">The sequence shown here is derived from an EMBL/GenBank/DDBJ whole genome shotgun (WGS) entry which is preliminary data.</text>
</comment>
<organism evidence="1 2">
    <name type="scientific">Corynebacterium variabile</name>
    <dbReference type="NCBI Taxonomy" id="1727"/>
    <lineage>
        <taxon>Bacteria</taxon>
        <taxon>Bacillati</taxon>
        <taxon>Actinomycetota</taxon>
        <taxon>Actinomycetes</taxon>
        <taxon>Mycobacteriales</taxon>
        <taxon>Corynebacteriaceae</taxon>
        <taxon>Corynebacterium</taxon>
    </lineage>
</organism>
<dbReference type="Proteomes" id="UP000319986">
    <property type="component" value="Unassembled WGS sequence"/>
</dbReference>
<dbReference type="RefSeq" id="WP_141331696.1">
    <property type="nucleotide sequence ID" value="NZ_BJNT01000030.1"/>
</dbReference>
<gene>
    <name evidence="1" type="ORF">CVA01_28870</name>
</gene>